<dbReference type="NCBIfam" id="TIGR01784">
    <property type="entry name" value="T_den_put_tspse"/>
    <property type="match status" value="1"/>
</dbReference>
<dbReference type="EMBL" id="JAJEPS010000021">
    <property type="protein sequence ID" value="MCC2127439.1"/>
    <property type="molecule type" value="Genomic_DNA"/>
</dbReference>
<protein>
    <submittedName>
        <fullName evidence="1">Rpn family recombination-promoting nuclease/putative transposase</fullName>
    </submittedName>
</protein>
<proteinExistence type="predicted"/>
<dbReference type="InterPro" id="IPR010106">
    <property type="entry name" value="RpnA"/>
</dbReference>
<comment type="caution">
    <text evidence="1">The sequence shown here is derived from an EMBL/GenBank/DDBJ whole genome shotgun (WGS) entry which is preliminary data.</text>
</comment>
<dbReference type="RefSeq" id="WP_308460081.1">
    <property type="nucleotide sequence ID" value="NZ_JAJEPS010000021.1"/>
</dbReference>
<dbReference type="Pfam" id="PF12784">
    <property type="entry name" value="PDDEXK_2"/>
    <property type="match status" value="1"/>
</dbReference>
<evidence type="ECO:0000313" key="1">
    <source>
        <dbReference type="EMBL" id="MCC2127439.1"/>
    </source>
</evidence>
<gene>
    <name evidence="1" type="ORF">LKD36_14880</name>
</gene>
<name>A0AAE3AA60_9FIRM</name>
<evidence type="ECO:0000313" key="2">
    <source>
        <dbReference type="Proteomes" id="UP001198220"/>
    </source>
</evidence>
<keyword evidence="2" id="KW-1185">Reference proteome</keyword>
<sequence>MKTKAKDNFLMSPKVDYCFKELLAYSEIRKGFIAAILNKDPEEIAETTLMPTILSKDTEDGKYGILDVRVRMKNGSQMDLEMQVAPFEFWNNRVIFYLSKMYAEQVKEGDKYKNLKPCIQVSILNFNLFHEDRTCFREIAFCDLTTKQKYTDLLEIYVLELKKLPPEQKEEPLIIKWMRFLAAESREDFEKMAGEDNYINEAYEVLQKLSADERKRLEYEARQKAIRDYDSQMSSSREEGIRIGEDRLNHLYEKLMRDHRSDDLVKAISDKVYREKLYQEYGL</sequence>
<dbReference type="Proteomes" id="UP001198220">
    <property type="component" value="Unassembled WGS sequence"/>
</dbReference>
<dbReference type="PANTHER" id="PTHR41317">
    <property type="entry name" value="PD-(D_E)XK NUCLEASE FAMILY TRANSPOSASE"/>
    <property type="match status" value="1"/>
</dbReference>
<dbReference type="AlphaFoldDB" id="A0AAE3AA60"/>
<organism evidence="1 2">
    <name type="scientific">Hominiventricola filiformis</name>
    <dbReference type="NCBI Taxonomy" id="2885352"/>
    <lineage>
        <taxon>Bacteria</taxon>
        <taxon>Bacillati</taxon>
        <taxon>Bacillota</taxon>
        <taxon>Clostridia</taxon>
        <taxon>Lachnospirales</taxon>
        <taxon>Lachnospiraceae</taxon>
        <taxon>Hominiventricola</taxon>
    </lineage>
</organism>
<reference evidence="1 2" key="1">
    <citation type="submission" date="2021-10" db="EMBL/GenBank/DDBJ databases">
        <title>Anaerobic single-cell dispensing facilitates the cultivation of human gut bacteria.</title>
        <authorList>
            <person name="Afrizal A."/>
        </authorList>
    </citation>
    <scope>NUCLEOTIDE SEQUENCE [LARGE SCALE GENOMIC DNA]</scope>
    <source>
        <strain evidence="1 2">CLA-AA-H276</strain>
    </source>
</reference>
<accession>A0AAE3AA60</accession>
<dbReference type="PANTHER" id="PTHR41317:SF1">
    <property type="entry name" value="PD-(D_E)XK NUCLEASE FAMILY TRANSPOSASE"/>
    <property type="match status" value="1"/>
</dbReference>